<evidence type="ECO:0000313" key="3">
    <source>
        <dbReference type="Proteomes" id="UP001238088"/>
    </source>
</evidence>
<keyword evidence="2" id="KW-0012">Acyltransferase</keyword>
<dbReference type="PROSITE" id="PS51186">
    <property type="entry name" value="GNAT"/>
    <property type="match status" value="1"/>
</dbReference>
<dbReference type="RefSeq" id="WP_307476558.1">
    <property type="nucleotide sequence ID" value="NZ_JAUSUB010000014.1"/>
</dbReference>
<keyword evidence="2" id="KW-0808">Transferase</keyword>
<dbReference type="GO" id="GO:0008999">
    <property type="term" value="F:protein-N-terminal-alanine acetyltransferase activity"/>
    <property type="evidence" value="ECO:0007669"/>
    <property type="project" value="UniProtKB-EC"/>
</dbReference>
<dbReference type="EMBL" id="JAUSUB010000014">
    <property type="protein sequence ID" value="MDQ0271432.1"/>
    <property type="molecule type" value="Genomic_DNA"/>
</dbReference>
<dbReference type="InterPro" id="IPR016181">
    <property type="entry name" value="Acyl_CoA_acyltransferase"/>
</dbReference>
<name>A0ABU0AKX8_9BACI</name>
<dbReference type="SUPFAM" id="SSF55729">
    <property type="entry name" value="Acyl-CoA N-acyltransferases (Nat)"/>
    <property type="match status" value="1"/>
</dbReference>
<dbReference type="Gene3D" id="3.40.630.30">
    <property type="match status" value="1"/>
</dbReference>
<dbReference type="Pfam" id="PF13302">
    <property type="entry name" value="Acetyltransf_3"/>
    <property type="match status" value="1"/>
</dbReference>
<gene>
    <name evidence="2" type="ORF">J2S17_003320</name>
</gene>
<comment type="caution">
    <text evidence="2">The sequence shown here is derived from an EMBL/GenBank/DDBJ whole genome shotgun (WGS) entry which is preliminary data.</text>
</comment>
<dbReference type="EC" id="2.3.1.267" evidence="2"/>
<protein>
    <submittedName>
        <fullName evidence="2">Ribosomal-protein-alanine N-acetyltransferase</fullName>
        <ecNumber evidence="2">2.3.1.267</ecNumber>
    </submittedName>
</protein>
<evidence type="ECO:0000259" key="1">
    <source>
        <dbReference type="PROSITE" id="PS51186"/>
    </source>
</evidence>
<dbReference type="PANTHER" id="PTHR43792:SF9">
    <property type="entry name" value="RIBOSOMAL-PROTEIN-ALANINE ACETYLTRANSFERASE"/>
    <property type="match status" value="1"/>
</dbReference>
<organism evidence="2 3">
    <name type="scientific">Cytobacillus purgationiresistens</name>
    <dbReference type="NCBI Taxonomy" id="863449"/>
    <lineage>
        <taxon>Bacteria</taxon>
        <taxon>Bacillati</taxon>
        <taxon>Bacillota</taxon>
        <taxon>Bacilli</taxon>
        <taxon>Bacillales</taxon>
        <taxon>Bacillaceae</taxon>
        <taxon>Cytobacillus</taxon>
    </lineage>
</organism>
<accession>A0ABU0AKX8</accession>
<feature type="domain" description="N-acetyltransferase" evidence="1">
    <location>
        <begin position="10"/>
        <end position="173"/>
    </location>
</feature>
<reference evidence="2 3" key="1">
    <citation type="submission" date="2023-07" db="EMBL/GenBank/DDBJ databases">
        <title>Genomic Encyclopedia of Type Strains, Phase IV (KMG-IV): sequencing the most valuable type-strain genomes for metagenomic binning, comparative biology and taxonomic classification.</title>
        <authorList>
            <person name="Goeker M."/>
        </authorList>
    </citation>
    <scope>NUCLEOTIDE SEQUENCE [LARGE SCALE GENOMIC DNA]</scope>
    <source>
        <strain evidence="2 3">DSM 23494</strain>
    </source>
</reference>
<keyword evidence="3" id="KW-1185">Reference proteome</keyword>
<dbReference type="InterPro" id="IPR051531">
    <property type="entry name" value="N-acetyltransferase"/>
</dbReference>
<proteinExistence type="predicted"/>
<dbReference type="InterPro" id="IPR000182">
    <property type="entry name" value="GNAT_dom"/>
</dbReference>
<sequence length="176" mass="20570">MFPIIETDKLILREITTEDTENIFSCFSNSNVTKYYGMEKMETLDQAENLVRFFLNSFQEKRGIRWGIQIKDTEGITGTIGFNAWSPKHRRAEIGYEIHPNYWRKGYVSEAIHKVIDYGFNHMNLTRIAAHVFIENDASNQLLENAGFLKEGILRNYMYQDGQPHDVYVYSIIKAD</sequence>
<evidence type="ECO:0000313" key="2">
    <source>
        <dbReference type="EMBL" id="MDQ0271432.1"/>
    </source>
</evidence>
<dbReference type="Proteomes" id="UP001238088">
    <property type="component" value="Unassembled WGS sequence"/>
</dbReference>
<dbReference type="PANTHER" id="PTHR43792">
    <property type="entry name" value="GNAT FAMILY, PUTATIVE (AFU_ORTHOLOGUE AFUA_3G00765)-RELATED-RELATED"/>
    <property type="match status" value="1"/>
</dbReference>